<reference evidence="3" key="2">
    <citation type="submission" date="2022-06" db="UniProtKB">
        <authorList>
            <consortium name="EnsemblMetazoa"/>
        </authorList>
    </citation>
    <scope>IDENTIFICATION</scope>
    <source>
        <strain evidence="3">PS312</strain>
    </source>
</reference>
<feature type="region of interest" description="Disordered" evidence="2">
    <location>
        <begin position="382"/>
        <end position="434"/>
    </location>
</feature>
<accession>A0A8R1U6S6</accession>
<evidence type="ECO:0000313" key="3">
    <source>
        <dbReference type="EnsemblMetazoa" id="PPA03554.1"/>
    </source>
</evidence>
<dbReference type="AlphaFoldDB" id="A0A2A6BTK9"/>
<feature type="region of interest" description="Disordered" evidence="2">
    <location>
        <begin position="151"/>
        <end position="218"/>
    </location>
</feature>
<feature type="compositionally biased region" description="Basic and acidic residues" evidence="2">
    <location>
        <begin position="285"/>
        <end position="296"/>
    </location>
</feature>
<feature type="compositionally biased region" description="Basic and acidic residues" evidence="2">
    <location>
        <begin position="382"/>
        <end position="391"/>
    </location>
</feature>
<keyword evidence="1" id="KW-0175">Coiled coil</keyword>
<feature type="coiled-coil region" evidence="1">
    <location>
        <begin position="251"/>
        <end position="278"/>
    </location>
</feature>
<sequence>MFDDDFLYDCSPAGLAFRELLEEDLTTTSEVGEPQATPSTGITAPSNKHPSSRRRNAGGSTVIQPPHPTGLLAEMNQTIQESLAVFEEDNEEDEEPPSAPIAPQFVEITDDHRALAEELLKYTCPPLDLLDKGANAFLTLVTGVQFGEPYRRQPRRSVESISDGEEEERESASLRTLLFLSDGEDPPSPVKEKQLRHLASGKKQTGDVSGHSSSMKKKKLNLLFPNPSKKDSPFVKRMRAIQTNGPRFGNNVVYMEQLEAMNERIEALERDLKLTLRGVPPIETPVDKPAELKDPRSSASSKSVRRFRGGGPDQKSCQLKNSRRLSLKQMSRIDKAEKCSDEMADQYNKLVQNTMDTSPVSQMPVPEGSELTVKDIIEERERKKKEEEQIEQKLSTMKLELGIAGTQDEEDRSKAEKPTEIDLQQRVHELEKIR</sequence>
<dbReference type="Proteomes" id="UP000005239">
    <property type="component" value="Unassembled WGS sequence"/>
</dbReference>
<accession>A0A2A6BTK9</accession>
<proteinExistence type="predicted"/>
<reference evidence="4" key="1">
    <citation type="journal article" date="2008" name="Nat. Genet.">
        <title>The Pristionchus pacificus genome provides a unique perspective on nematode lifestyle and parasitism.</title>
        <authorList>
            <person name="Dieterich C."/>
            <person name="Clifton S.W."/>
            <person name="Schuster L.N."/>
            <person name="Chinwalla A."/>
            <person name="Delehaunty K."/>
            <person name="Dinkelacker I."/>
            <person name="Fulton L."/>
            <person name="Fulton R."/>
            <person name="Godfrey J."/>
            <person name="Minx P."/>
            <person name="Mitreva M."/>
            <person name="Roeseler W."/>
            <person name="Tian H."/>
            <person name="Witte H."/>
            <person name="Yang S.P."/>
            <person name="Wilson R.K."/>
            <person name="Sommer R.J."/>
        </authorList>
    </citation>
    <scope>NUCLEOTIDE SEQUENCE [LARGE SCALE GENOMIC DNA]</scope>
    <source>
        <strain evidence="4">PS312</strain>
    </source>
</reference>
<feature type="compositionally biased region" description="Polar residues" evidence="2">
    <location>
        <begin position="202"/>
        <end position="211"/>
    </location>
</feature>
<evidence type="ECO:0000313" key="4">
    <source>
        <dbReference type="Proteomes" id="UP000005239"/>
    </source>
</evidence>
<dbReference type="EnsemblMetazoa" id="PPA03554.1">
    <property type="protein sequence ID" value="PPA03554.1"/>
    <property type="gene ID" value="WBGene00093108"/>
</dbReference>
<feature type="compositionally biased region" description="Basic and acidic residues" evidence="2">
    <location>
        <begin position="411"/>
        <end position="434"/>
    </location>
</feature>
<feature type="compositionally biased region" description="Polar residues" evidence="2">
    <location>
        <begin position="36"/>
        <end position="49"/>
    </location>
</feature>
<organism evidence="3 4">
    <name type="scientific">Pristionchus pacificus</name>
    <name type="common">Parasitic nematode worm</name>
    <dbReference type="NCBI Taxonomy" id="54126"/>
    <lineage>
        <taxon>Eukaryota</taxon>
        <taxon>Metazoa</taxon>
        <taxon>Ecdysozoa</taxon>
        <taxon>Nematoda</taxon>
        <taxon>Chromadorea</taxon>
        <taxon>Rhabditida</taxon>
        <taxon>Rhabditina</taxon>
        <taxon>Diplogasteromorpha</taxon>
        <taxon>Diplogasteroidea</taxon>
        <taxon>Neodiplogasteridae</taxon>
        <taxon>Pristionchus</taxon>
    </lineage>
</organism>
<name>A0A2A6BTK9_PRIPA</name>
<evidence type="ECO:0000256" key="2">
    <source>
        <dbReference type="SAM" id="MobiDB-lite"/>
    </source>
</evidence>
<evidence type="ECO:0000256" key="1">
    <source>
        <dbReference type="SAM" id="Coils"/>
    </source>
</evidence>
<feature type="region of interest" description="Disordered" evidence="2">
    <location>
        <begin position="280"/>
        <end position="321"/>
    </location>
</feature>
<keyword evidence="4" id="KW-1185">Reference proteome</keyword>
<gene>
    <name evidence="3" type="primary">WBGene00093108</name>
</gene>
<feature type="region of interest" description="Disordered" evidence="2">
    <location>
        <begin position="26"/>
        <end position="66"/>
    </location>
</feature>
<protein>
    <submittedName>
        <fullName evidence="3">Uncharacterized protein</fullName>
    </submittedName>
</protein>